<dbReference type="HOGENOM" id="CLU_312324_0_0_10"/>
<dbReference type="RefSeq" id="WP_016275102.1">
    <property type="nucleotide sequence ID" value="NZ_JABVZU010000003.1"/>
</dbReference>
<dbReference type="GO" id="GO:0005509">
    <property type="term" value="F:calcium ion binding"/>
    <property type="evidence" value="ECO:0007669"/>
    <property type="project" value="InterPro"/>
</dbReference>
<name>R9IJ51_9BACT</name>
<dbReference type="InterPro" id="IPR018247">
    <property type="entry name" value="EF_Hand_1_Ca_BS"/>
</dbReference>
<organism evidence="2 3">
    <name type="scientific">Phocaeicola sartorii</name>
    <dbReference type="NCBI Taxonomy" id="671267"/>
    <lineage>
        <taxon>Bacteria</taxon>
        <taxon>Pseudomonadati</taxon>
        <taxon>Bacteroidota</taxon>
        <taxon>Bacteroidia</taxon>
        <taxon>Bacteroidales</taxon>
        <taxon>Bacteroidaceae</taxon>
        <taxon>Phocaeicola</taxon>
    </lineage>
</organism>
<evidence type="ECO:0000313" key="2">
    <source>
        <dbReference type="EMBL" id="EOS14618.1"/>
    </source>
</evidence>
<dbReference type="PROSITE" id="PS00018">
    <property type="entry name" value="EF_HAND_1"/>
    <property type="match status" value="1"/>
</dbReference>
<dbReference type="GeneID" id="82155964"/>
<dbReference type="AlphaFoldDB" id="R9IJ51"/>
<sequence length="1139" mass="128177">MIVKMEYKIRIQCLIWLLCVGMSLFIACKDDVLYSGEYGSEGEPVTISLKWSVPEMDVRSRAEMSDADAAKVNDLWVGIYNVATGECTYNQLYEGLSTTDVHTAHLLEDITTKTGNSYIVAVANAMTNFGISDGDESDKIITVEGYDRGKGDYIPLHLLLNKANTWDKYLSISSVLTTPTNVDRFSADLVMNGVFHSGTGDDGVSWAAPKPVYIPASKSSDVFGYIHLQRLIAYNKFTIKAGLNVTVEPISWQVYNNPVMSYLQEREGDINSADQSLYFVNANKDGYTTNHSVSNPSYIFGKAEDGDGYVFDFYQYENKQTAVEYAESNDNYVGINPAGSDPYADREREFKASDGTNTGVYRSLCNTDNKDEIKPGGVNRKNFASYVTFKAKVSYYVGPVPDDYQIPAGSGYKNREDAWAAEAKPVDPSTSNAMLRTGYTTYTVHLGYCEEKEDATPTLATARDFHCRRNTKYDYTVTVNGLQNIVVEAISSIKENNSGAEGEVTDAGKSQVIELDAHYGVFNIQLTNEQRNNLRWRITVPYGNKTYTLKWPEDPGEETGTPAGDVSVNRKNKFYNWIRFKPAPDEKYYAIYRENNISDEAADNALWTLEDLRNVADHPGIDAEGRDVTTEVTDRTPRYYTVFVDEHVYEEAADETGTNWKNYVDIGDRTVWLNTDIYHESDDKESVYMQSQYMITQKSIQTYYNRNSEGLNAILGMEYENESYGLNLRWRVENAPAPNGTYTDGNGVSMTMNGWNADNGRWNEWYYLSTNHTITNPEGKDWNGTDGILQNTQTLMNKNFIPRGVSPAIGNRQNENKPETYPAVYALQPFTRNWSRSADPTDSREYYDILSVCMNRNRDLNGNGKIDKNELKWYLPASGKYLRMILGRHSMKTPLMDYDGTPSLPNGAGSYDNTRYHYATSDKIILWAEEGVSTSDCPSDNNGSVPWQVRCVRNLGVDLNRILNNDPVQQAYKLDEQNKHIVVLEYYDASSIRGSIAGYLPVHTINENTNMVAKRFEYAIADCNSENTTVRPGAALTVDANGHLSSTNENLWLASANENQICSQYSQNGDGARWRVPNQKELTIMRRLGVFTQNDVKWLSCTQEYYGNRFFGVTKNISTVGSGNVGNRAVRCVRDVIGQ</sequence>
<keyword evidence="3" id="KW-1185">Reference proteome</keyword>
<dbReference type="EMBL" id="ASSP01000006">
    <property type="protein sequence ID" value="EOS14618.1"/>
    <property type="molecule type" value="Genomic_DNA"/>
</dbReference>
<dbReference type="PROSITE" id="PS50222">
    <property type="entry name" value="EF_HAND_2"/>
    <property type="match status" value="1"/>
</dbReference>
<evidence type="ECO:0000313" key="3">
    <source>
        <dbReference type="Proteomes" id="UP000014200"/>
    </source>
</evidence>
<evidence type="ECO:0000259" key="1">
    <source>
        <dbReference type="PROSITE" id="PS50222"/>
    </source>
</evidence>
<dbReference type="Proteomes" id="UP000014200">
    <property type="component" value="Unassembled WGS sequence"/>
</dbReference>
<dbReference type="PROSITE" id="PS51257">
    <property type="entry name" value="PROKAR_LIPOPROTEIN"/>
    <property type="match status" value="1"/>
</dbReference>
<comment type="caution">
    <text evidence="2">The sequence shown here is derived from an EMBL/GenBank/DDBJ whole genome shotgun (WGS) entry which is preliminary data.</text>
</comment>
<dbReference type="STRING" id="1235788.C802_00624"/>
<feature type="domain" description="EF-hand" evidence="1">
    <location>
        <begin position="859"/>
        <end position="881"/>
    </location>
</feature>
<gene>
    <name evidence="2" type="ORF">C802_00624</name>
</gene>
<dbReference type="InterPro" id="IPR002048">
    <property type="entry name" value="EF_hand_dom"/>
</dbReference>
<reference evidence="2 3" key="1">
    <citation type="submission" date="2013-04" db="EMBL/GenBank/DDBJ databases">
        <title>The Genome Sequence of Bacteroides massiliensis dnLKV3.</title>
        <authorList>
            <consortium name="The Broad Institute Genomics Platform"/>
            <consortium name="The Broad Institute Genome Sequencing Center for Infectious Disease"/>
            <person name="Earl A."/>
            <person name="Xavier R."/>
            <person name="Kuhn K."/>
            <person name="Stappenbeck T."/>
            <person name="Walker B."/>
            <person name="Young S."/>
            <person name="Zeng Q."/>
            <person name="Gargeya S."/>
            <person name="Fitzgerald M."/>
            <person name="Haas B."/>
            <person name="Abouelleil A."/>
            <person name="Allen A.W."/>
            <person name="Alvarado L."/>
            <person name="Arachchi H.M."/>
            <person name="Berlin A.M."/>
            <person name="Chapman S.B."/>
            <person name="Gainer-Dewar J."/>
            <person name="Goldberg J."/>
            <person name="Griggs A."/>
            <person name="Gujja S."/>
            <person name="Hansen M."/>
            <person name="Howarth C."/>
            <person name="Imamovic A."/>
            <person name="Ireland A."/>
            <person name="Larimer J."/>
            <person name="McCowan C."/>
            <person name="Murphy C."/>
            <person name="Pearson M."/>
            <person name="Poon T.W."/>
            <person name="Priest M."/>
            <person name="Roberts A."/>
            <person name="Saif S."/>
            <person name="Shea T."/>
            <person name="Sisk P."/>
            <person name="Sykes S."/>
            <person name="Wortman J."/>
            <person name="Nusbaum C."/>
            <person name="Birren B."/>
        </authorList>
    </citation>
    <scope>NUCLEOTIDE SEQUENCE [LARGE SCALE GENOMIC DNA]</scope>
    <source>
        <strain evidence="3">dnLKV3</strain>
    </source>
</reference>
<dbReference type="OrthoDB" id="1044266at2"/>
<dbReference type="PATRIC" id="fig|1235788.3.peg.620"/>
<proteinExistence type="predicted"/>
<protein>
    <recommendedName>
        <fullName evidence="1">EF-hand domain-containing protein</fullName>
    </recommendedName>
</protein>
<accession>R9IJ51</accession>